<evidence type="ECO:0000256" key="13">
    <source>
        <dbReference type="ARBA" id="ARBA00023204"/>
    </source>
</evidence>
<dbReference type="OrthoDB" id="9760034at2"/>
<comment type="caution">
    <text evidence="20">The sequence shown here is derived from an EMBL/GenBank/DDBJ whole genome shotgun (WGS) entry which is preliminary data.</text>
</comment>
<evidence type="ECO:0000256" key="12">
    <source>
        <dbReference type="ARBA" id="ARBA00023172"/>
    </source>
</evidence>
<dbReference type="SMART" id="SM00956">
    <property type="entry name" value="RQC"/>
    <property type="match status" value="1"/>
</dbReference>
<feature type="domain" description="Helicase C-terminal" evidence="19">
    <location>
        <begin position="216"/>
        <end position="363"/>
    </location>
</feature>
<dbReference type="GO" id="GO:0006281">
    <property type="term" value="P:DNA repair"/>
    <property type="evidence" value="ECO:0007669"/>
    <property type="project" value="UniProtKB-KW"/>
</dbReference>
<dbReference type="FunFam" id="3.40.50.300:FF:000156">
    <property type="entry name" value="ATP-dependent DNA helicase recQ"/>
    <property type="match status" value="1"/>
</dbReference>
<dbReference type="PROSITE" id="PS51194">
    <property type="entry name" value="HELICASE_CTER"/>
    <property type="match status" value="1"/>
</dbReference>
<dbReference type="SMART" id="SM00487">
    <property type="entry name" value="DEXDc"/>
    <property type="match status" value="1"/>
</dbReference>
<dbReference type="SUPFAM" id="SSF47819">
    <property type="entry name" value="HRDC-like"/>
    <property type="match status" value="1"/>
</dbReference>
<dbReference type="NCBIfam" id="TIGR01389">
    <property type="entry name" value="recQ"/>
    <property type="match status" value="1"/>
</dbReference>
<keyword evidence="4" id="KW-0479">Metal-binding</keyword>
<dbReference type="FunFam" id="3.40.50.300:FF:001389">
    <property type="entry name" value="ATP-dependent DNA helicase RecQ"/>
    <property type="match status" value="1"/>
</dbReference>
<protein>
    <recommendedName>
        <fullName evidence="16">DNA helicase RecQ</fullName>
        <ecNumber evidence="16">5.6.2.4</ecNumber>
    </recommendedName>
</protein>
<comment type="cofactor">
    <cofactor evidence="2">
        <name>Zn(2+)</name>
        <dbReference type="ChEBI" id="CHEBI:29105"/>
    </cofactor>
</comment>
<feature type="domain" description="HRDC" evidence="17">
    <location>
        <begin position="525"/>
        <end position="598"/>
    </location>
</feature>
<gene>
    <name evidence="20" type="primary">recQ</name>
    <name evidence="20" type="ORF">EUV02_13990</name>
</gene>
<dbReference type="GO" id="GO:0005737">
    <property type="term" value="C:cytoplasm"/>
    <property type="evidence" value="ECO:0007669"/>
    <property type="project" value="TreeGrafter"/>
</dbReference>
<dbReference type="InterPro" id="IPR027417">
    <property type="entry name" value="P-loop_NTPase"/>
</dbReference>
<dbReference type="InterPro" id="IPR044876">
    <property type="entry name" value="HRDC_dom_sf"/>
</dbReference>
<evidence type="ECO:0000313" key="20">
    <source>
        <dbReference type="EMBL" id="TFU01393.1"/>
    </source>
</evidence>
<dbReference type="CDD" id="cd17920">
    <property type="entry name" value="DEXHc_RecQ"/>
    <property type="match status" value="1"/>
</dbReference>
<dbReference type="EMBL" id="SIHO01000003">
    <property type="protein sequence ID" value="TFU01393.1"/>
    <property type="molecule type" value="Genomic_DNA"/>
</dbReference>
<feature type="domain" description="Helicase ATP-binding" evidence="18">
    <location>
        <begin position="29"/>
        <end position="195"/>
    </location>
</feature>
<comment type="cofactor">
    <cofactor evidence="1">
        <name>Mg(2+)</name>
        <dbReference type="ChEBI" id="CHEBI:18420"/>
    </cofactor>
</comment>
<dbReference type="Gene3D" id="1.10.150.80">
    <property type="entry name" value="HRDC domain"/>
    <property type="match status" value="1"/>
</dbReference>
<keyword evidence="9" id="KW-0862">Zinc</keyword>
<keyword evidence="6" id="KW-0227">DNA damage</keyword>
<evidence type="ECO:0000256" key="1">
    <source>
        <dbReference type="ARBA" id="ARBA00001946"/>
    </source>
</evidence>
<organism evidence="20 21">
    <name type="scientific">Glacieibacterium arshaanense</name>
    <dbReference type="NCBI Taxonomy" id="2511025"/>
    <lineage>
        <taxon>Bacteria</taxon>
        <taxon>Pseudomonadati</taxon>
        <taxon>Pseudomonadota</taxon>
        <taxon>Alphaproteobacteria</taxon>
        <taxon>Sphingomonadales</taxon>
        <taxon>Sphingosinicellaceae</taxon>
        <taxon>Glacieibacterium</taxon>
    </lineage>
</organism>
<keyword evidence="21" id="KW-1185">Reference proteome</keyword>
<evidence type="ECO:0000256" key="3">
    <source>
        <dbReference type="ARBA" id="ARBA00005446"/>
    </source>
</evidence>
<dbReference type="GO" id="GO:0016787">
    <property type="term" value="F:hydrolase activity"/>
    <property type="evidence" value="ECO:0007669"/>
    <property type="project" value="UniProtKB-KW"/>
</dbReference>
<dbReference type="InterPro" id="IPR001650">
    <property type="entry name" value="Helicase_C-like"/>
</dbReference>
<evidence type="ECO:0000256" key="9">
    <source>
        <dbReference type="ARBA" id="ARBA00022833"/>
    </source>
</evidence>
<keyword evidence="10" id="KW-0067">ATP-binding</keyword>
<evidence type="ECO:0000256" key="10">
    <source>
        <dbReference type="ARBA" id="ARBA00022840"/>
    </source>
</evidence>
<dbReference type="GO" id="GO:0006260">
    <property type="term" value="P:DNA replication"/>
    <property type="evidence" value="ECO:0007669"/>
    <property type="project" value="InterPro"/>
</dbReference>
<dbReference type="Gene3D" id="1.10.10.10">
    <property type="entry name" value="Winged helix-like DNA-binding domain superfamily/Winged helix DNA-binding domain"/>
    <property type="match status" value="1"/>
</dbReference>
<dbReference type="Proteomes" id="UP000297737">
    <property type="component" value="Unassembled WGS sequence"/>
</dbReference>
<dbReference type="InterPro" id="IPR032284">
    <property type="entry name" value="RecQ_Zn-bd"/>
</dbReference>
<keyword evidence="12" id="KW-0233">DNA recombination</keyword>
<reference evidence="20 21" key="1">
    <citation type="submission" date="2019-02" db="EMBL/GenBank/DDBJ databases">
        <title>Polymorphobacter sp. isolated from the lake at the Tibet of China.</title>
        <authorList>
            <person name="Li A."/>
        </authorList>
    </citation>
    <scope>NUCLEOTIDE SEQUENCE [LARGE SCALE GENOMIC DNA]</scope>
    <source>
        <strain evidence="20 21">DJ1R-1</strain>
    </source>
</reference>
<dbReference type="InterPro" id="IPR011545">
    <property type="entry name" value="DEAD/DEAH_box_helicase_dom"/>
</dbReference>
<dbReference type="CDD" id="cd18794">
    <property type="entry name" value="SF2_C_RecQ"/>
    <property type="match status" value="1"/>
</dbReference>
<dbReference type="InterPro" id="IPR006293">
    <property type="entry name" value="DNA_helicase_ATP-dep_RecQ_bac"/>
</dbReference>
<comment type="catalytic activity">
    <reaction evidence="15">
        <text>Couples ATP hydrolysis with the unwinding of duplex DNA by translocating in the 3'-5' direction.</text>
        <dbReference type="EC" id="5.6.2.4"/>
    </reaction>
</comment>
<keyword evidence="7 20" id="KW-0378">Hydrolase</keyword>
<evidence type="ECO:0000259" key="18">
    <source>
        <dbReference type="PROSITE" id="PS51192"/>
    </source>
</evidence>
<dbReference type="GO" id="GO:0005524">
    <property type="term" value="F:ATP binding"/>
    <property type="evidence" value="ECO:0007669"/>
    <property type="project" value="UniProtKB-KW"/>
</dbReference>
<keyword evidence="8 20" id="KW-0347">Helicase</keyword>
<dbReference type="InterPro" id="IPR004589">
    <property type="entry name" value="DNA_helicase_ATP-dep_RecQ"/>
</dbReference>
<evidence type="ECO:0000256" key="4">
    <source>
        <dbReference type="ARBA" id="ARBA00022723"/>
    </source>
</evidence>
<evidence type="ECO:0000259" key="19">
    <source>
        <dbReference type="PROSITE" id="PS51194"/>
    </source>
</evidence>
<dbReference type="SUPFAM" id="SSF52540">
    <property type="entry name" value="P-loop containing nucleoside triphosphate hydrolases"/>
    <property type="match status" value="2"/>
</dbReference>
<dbReference type="Pfam" id="PF09382">
    <property type="entry name" value="RQC"/>
    <property type="match status" value="1"/>
</dbReference>
<evidence type="ECO:0000256" key="16">
    <source>
        <dbReference type="NCBIfam" id="TIGR01389"/>
    </source>
</evidence>
<dbReference type="GO" id="GO:0046872">
    <property type="term" value="F:metal ion binding"/>
    <property type="evidence" value="ECO:0007669"/>
    <property type="project" value="UniProtKB-KW"/>
</dbReference>
<dbReference type="GO" id="GO:0043138">
    <property type="term" value="F:3'-5' DNA helicase activity"/>
    <property type="evidence" value="ECO:0007669"/>
    <property type="project" value="UniProtKB-EC"/>
</dbReference>
<dbReference type="NCBIfam" id="TIGR00614">
    <property type="entry name" value="recQ_fam"/>
    <property type="match status" value="1"/>
</dbReference>
<dbReference type="GO" id="GO:0030894">
    <property type="term" value="C:replisome"/>
    <property type="evidence" value="ECO:0007669"/>
    <property type="project" value="TreeGrafter"/>
</dbReference>
<dbReference type="Pfam" id="PF00271">
    <property type="entry name" value="Helicase_C"/>
    <property type="match status" value="1"/>
</dbReference>
<dbReference type="InterPro" id="IPR018982">
    <property type="entry name" value="RQC_domain"/>
</dbReference>
<dbReference type="PROSITE" id="PS51192">
    <property type="entry name" value="HELICASE_ATP_BIND_1"/>
    <property type="match status" value="1"/>
</dbReference>
<evidence type="ECO:0000256" key="15">
    <source>
        <dbReference type="ARBA" id="ARBA00034617"/>
    </source>
</evidence>
<evidence type="ECO:0000313" key="21">
    <source>
        <dbReference type="Proteomes" id="UP000297737"/>
    </source>
</evidence>
<keyword evidence="13" id="KW-0234">DNA repair</keyword>
<dbReference type="InterPro" id="IPR014001">
    <property type="entry name" value="Helicase_ATP-bd"/>
</dbReference>
<evidence type="ECO:0000256" key="6">
    <source>
        <dbReference type="ARBA" id="ARBA00022763"/>
    </source>
</evidence>
<dbReference type="GO" id="GO:0009378">
    <property type="term" value="F:four-way junction helicase activity"/>
    <property type="evidence" value="ECO:0007669"/>
    <property type="project" value="TreeGrafter"/>
</dbReference>
<dbReference type="SMART" id="SM00490">
    <property type="entry name" value="HELICc"/>
    <property type="match status" value="1"/>
</dbReference>
<evidence type="ECO:0000256" key="5">
    <source>
        <dbReference type="ARBA" id="ARBA00022741"/>
    </source>
</evidence>
<dbReference type="Pfam" id="PF00270">
    <property type="entry name" value="DEAD"/>
    <property type="match status" value="1"/>
</dbReference>
<dbReference type="GO" id="GO:0006310">
    <property type="term" value="P:DNA recombination"/>
    <property type="evidence" value="ECO:0007669"/>
    <property type="project" value="UniProtKB-UniRule"/>
</dbReference>
<dbReference type="EC" id="5.6.2.4" evidence="16"/>
<dbReference type="InterPro" id="IPR002121">
    <property type="entry name" value="HRDC_dom"/>
</dbReference>
<dbReference type="Pfam" id="PF00570">
    <property type="entry name" value="HRDC"/>
    <property type="match status" value="1"/>
</dbReference>
<dbReference type="InterPro" id="IPR010997">
    <property type="entry name" value="HRDC-like_sf"/>
</dbReference>
<sequence length="598" mass="64106">MLASAPSPETILHEVFGFPSFRGHQAEIVADVCAGRDVLAVMPTGSGKSLCYQVPALVRPGCALVISPLIALMQDQVRALRSNGVRAAALNSQSLDSGATIAALENGELDLLYVAPERATLPGFQTLVSRVEIALIAIDEAHCVSQWGHDFRPEYRKLRALCDQLPGVPRVALTATADATTRADILDQLGIAPGRLVVAGFDRPNIRYEVAAKTDETRQLADFLATQAGNSGIIYALTRGKTDQIAARLVAQGINALPYHAGLEGGERAHNQERFITEDEVVMVATIAFGMGIDKPDVRFVAHVGLPKSIEAYYQETGRAGRDGEPAVAHLIYGADDIARQRSFIDGSDASEERKRFEHGRLGALVHFAETSKCRRIDLLRYFGEDATQPCGNCDNCLNPPVLKDARVAAQMLLSAVQRTGQMFGLGHLVDVLRGSGAEKIRKFGHDQLSVFGIGKDVEKPDWEALARQLLAADALARNEHGGLVFGPNARTYLRGEVEVNVRAETAAPRARGNSRSSPATSAVAPADAALFDALRALRRTLAVEAGLPPYVIFHDSTLRAMAEVRPTTLSALGEISGVGARKLEAYGAAFLAVLRGS</sequence>
<dbReference type="AlphaFoldDB" id="A0A4Y9EKU7"/>
<dbReference type="Gene3D" id="3.40.50.300">
    <property type="entry name" value="P-loop containing nucleotide triphosphate hydrolases"/>
    <property type="match status" value="2"/>
</dbReference>
<dbReference type="GO" id="GO:0009432">
    <property type="term" value="P:SOS response"/>
    <property type="evidence" value="ECO:0007669"/>
    <property type="project" value="UniProtKB-UniRule"/>
</dbReference>
<evidence type="ECO:0000256" key="2">
    <source>
        <dbReference type="ARBA" id="ARBA00001947"/>
    </source>
</evidence>
<evidence type="ECO:0000256" key="7">
    <source>
        <dbReference type="ARBA" id="ARBA00022801"/>
    </source>
</evidence>
<evidence type="ECO:0000256" key="14">
    <source>
        <dbReference type="ARBA" id="ARBA00023235"/>
    </source>
</evidence>
<keyword evidence="14" id="KW-0413">Isomerase</keyword>
<dbReference type="SMART" id="SM00341">
    <property type="entry name" value="HRDC"/>
    <property type="match status" value="1"/>
</dbReference>
<evidence type="ECO:0000256" key="8">
    <source>
        <dbReference type="ARBA" id="ARBA00022806"/>
    </source>
</evidence>
<dbReference type="Pfam" id="PF16124">
    <property type="entry name" value="RecQ_Zn_bind"/>
    <property type="match status" value="1"/>
</dbReference>
<evidence type="ECO:0000259" key="17">
    <source>
        <dbReference type="PROSITE" id="PS50967"/>
    </source>
</evidence>
<dbReference type="PANTHER" id="PTHR13710:SF105">
    <property type="entry name" value="ATP-DEPENDENT DNA HELICASE Q1"/>
    <property type="match status" value="1"/>
</dbReference>
<dbReference type="GO" id="GO:0003677">
    <property type="term" value="F:DNA binding"/>
    <property type="evidence" value="ECO:0007669"/>
    <property type="project" value="UniProtKB-KW"/>
</dbReference>
<accession>A0A4Y9EKU7</accession>
<dbReference type="PANTHER" id="PTHR13710">
    <property type="entry name" value="DNA HELICASE RECQ FAMILY MEMBER"/>
    <property type="match status" value="1"/>
</dbReference>
<keyword evidence="11" id="KW-0238">DNA-binding</keyword>
<proteinExistence type="inferred from homology"/>
<dbReference type="InterPro" id="IPR036388">
    <property type="entry name" value="WH-like_DNA-bd_sf"/>
</dbReference>
<comment type="similarity">
    <text evidence="3">Belongs to the helicase family. RecQ subfamily.</text>
</comment>
<evidence type="ECO:0000256" key="11">
    <source>
        <dbReference type="ARBA" id="ARBA00023125"/>
    </source>
</evidence>
<name>A0A4Y9EKU7_9SPHN</name>
<dbReference type="RefSeq" id="WP_135246897.1">
    <property type="nucleotide sequence ID" value="NZ_SIHO01000003.1"/>
</dbReference>
<dbReference type="GO" id="GO:0043590">
    <property type="term" value="C:bacterial nucleoid"/>
    <property type="evidence" value="ECO:0007669"/>
    <property type="project" value="TreeGrafter"/>
</dbReference>
<keyword evidence="5" id="KW-0547">Nucleotide-binding</keyword>
<dbReference type="PROSITE" id="PS50967">
    <property type="entry name" value="HRDC"/>
    <property type="match status" value="1"/>
</dbReference>